<evidence type="ECO:0000256" key="5">
    <source>
        <dbReference type="RuleBase" id="RU363050"/>
    </source>
</evidence>
<comment type="caution">
    <text evidence="9">The sequence shown here is derived from an EMBL/GenBank/DDBJ whole genome shotgun (WGS) entry which is preliminary data.</text>
</comment>
<evidence type="ECO:0000256" key="6">
    <source>
        <dbReference type="SAM" id="MobiDB-lite"/>
    </source>
</evidence>
<dbReference type="GO" id="GO:0000922">
    <property type="term" value="C:spindle pole"/>
    <property type="evidence" value="ECO:0007669"/>
    <property type="project" value="InterPro"/>
</dbReference>
<dbReference type="GO" id="GO:0000278">
    <property type="term" value="P:mitotic cell cycle"/>
    <property type="evidence" value="ECO:0007669"/>
    <property type="project" value="TreeGrafter"/>
</dbReference>
<dbReference type="PANTHER" id="PTHR19302">
    <property type="entry name" value="GAMMA TUBULIN COMPLEX PROTEIN"/>
    <property type="match status" value="1"/>
</dbReference>
<dbReference type="PANTHER" id="PTHR19302:SF13">
    <property type="entry name" value="GAMMA-TUBULIN COMPLEX COMPONENT 2"/>
    <property type="match status" value="1"/>
</dbReference>
<evidence type="ECO:0000259" key="7">
    <source>
        <dbReference type="Pfam" id="PF04130"/>
    </source>
</evidence>
<dbReference type="GO" id="GO:0007020">
    <property type="term" value="P:microtubule nucleation"/>
    <property type="evidence" value="ECO:0007669"/>
    <property type="project" value="InterPro"/>
</dbReference>
<gene>
    <name evidence="9" type="ORF">STCU_06236</name>
</gene>
<dbReference type="InterPro" id="IPR007259">
    <property type="entry name" value="GCP"/>
</dbReference>
<name>S9UC01_9TRYP</name>
<protein>
    <recommendedName>
        <fullName evidence="5">Spindle pole body component</fullName>
    </recommendedName>
</protein>
<dbReference type="InterPro" id="IPR040457">
    <property type="entry name" value="GCP_C"/>
</dbReference>
<proteinExistence type="inferred from homology"/>
<keyword evidence="4 5" id="KW-0206">Cytoskeleton</keyword>
<dbReference type="InterPro" id="IPR042241">
    <property type="entry name" value="GCP_C_sf"/>
</dbReference>
<dbReference type="GO" id="GO:0051321">
    <property type="term" value="P:meiotic cell cycle"/>
    <property type="evidence" value="ECO:0007669"/>
    <property type="project" value="TreeGrafter"/>
</dbReference>
<feature type="region of interest" description="Disordered" evidence="6">
    <location>
        <begin position="568"/>
        <end position="593"/>
    </location>
</feature>
<evidence type="ECO:0000256" key="3">
    <source>
        <dbReference type="ARBA" id="ARBA00022701"/>
    </source>
</evidence>
<feature type="domain" description="Gamma tubulin complex component protein N-terminal" evidence="8">
    <location>
        <begin position="128"/>
        <end position="478"/>
    </location>
</feature>
<evidence type="ECO:0000259" key="8">
    <source>
        <dbReference type="Pfam" id="PF17681"/>
    </source>
</evidence>
<dbReference type="Proteomes" id="UP000015354">
    <property type="component" value="Unassembled WGS sequence"/>
</dbReference>
<dbReference type="EMBL" id="ATMH01006236">
    <property type="protein sequence ID" value="EPY26269.1"/>
    <property type="molecule type" value="Genomic_DNA"/>
</dbReference>
<sequence>MSTEWKQFIIVLESKGVTFEQIRGASDRAGVLASMGFTEPLKRAILETEWRRRVGDLDGGAGASPGGVATTSGVFVLPHGSSPGGGGSKRANPTTAVTREEARALLQQPDRGLTGIPEELQDTVLTAEVLAAALGFGGVYLALSGRSGEGFSVSDKVPLSMRGLCQTILPVADAFVALREVEKAEYTGKTLVAMALGEVISEVCTSYAHEITKLTRWSEDKTMPLMGVVSEVLRVGQHMVRLRQLLPMDLLRTDAAGEDGLYGQPEAASARARMMDTYNSLLGTRILNHLSGQAERNARSSEEEELRLLLLRRSLVPYLRVLHQWMHAGVLGDPYGEFFITENAEPAARKSRVGMLSAAQRQHTRRLFPEAAFFGLYGISGGNEIEASPGQQEVVAFERRFSMNKKMIPSILEKPSRVAKMIFFAGKYCCLLREYNGSLPNFGEAAADMLVWTDVDDLHRKIQDSFEIASSAVIRLLLSPQIDLLGHVNSLKSYFLQSRGDWMVSFLDAADELLSKAPDKVKVNSLRVLLQAAIARSCGNDPYHGLIGCSFSDSTLSTIVQRLLRQQEGGGGGEGEGEGELLPEAAPHGRSSGRLSSGAVDAQQCVELLQLEVDLQWPITLVLDAATLRRFNAIFRLLTAVKVCERRLSAVFFNNEVLATFSTAYGIKHQLVQFLQQFHFYATRFVLEPQWERLLLRLGQSDSVFGLSQALQDFFTQAERGLVLSSAPRFRSLSKVLELGNRLCEVGLHSSTATLPLIESTLSSIEDSFLQALSELSSPVGADYAQLVPLFTWIDFNGFYARHHVYHVQSGGSTAVTA</sequence>
<dbReference type="GO" id="GO:0043015">
    <property type="term" value="F:gamma-tubulin binding"/>
    <property type="evidence" value="ECO:0007669"/>
    <property type="project" value="InterPro"/>
</dbReference>
<reference evidence="9 10" key="1">
    <citation type="journal article" date="2013" name="PLoS ONE">
        <title>Predicting the Proteins of Angomonas deanei, Strigomonas culicis and Their Respective Endosymbionts Reveals New Aspects of the Trypanosomatidae Family.</title>
        <authorList>
            <person name="Motta M.C."/>
            <person name="Martins A.C."/>
            <person name="de Souza S.S."/>
            <person name="Catta-Preta C.M."/>
            <person name="Silva R."/>
            <person name="Klein C.C."/>
            <person name="de Almeida L.G."/>
            <person name="de Lima Cunha O."/>
            <person name="Ciapina L.P."/>
            <person name="Brocchi M."/>
            <person name="Colabardini A.C."/>
            <person name="de Araujo Lima B."/>
            <person name="Machado C.R."/>
            <person name="de Almeida Soares C.M."/>
            <person name="Probst C.M."/>
            <person name="de Menezes C.B."/>
            <person name="Thompson C.E."/>
            <person name="Bartholomeu D.C."/>
            <person name="Gradia D.F."/>
            <person name="Pavoni D.P."/>
            <person name="Grisard E.C."/>
            <person name="Fantinatti-Garboggini F."/>
            <person name="Marchini F.K."/>
            <person name="Rodrigues-Luiz G.F."/>
            <person name="Wagner G."/>
            <person name="Goldman G.H."/>
            <person name="Fietto J.L."/>
            <person name="Elias M.C."/>
            <person name="Goldman M.H."/>
            <person name="Sagot M.F."/>
            <person name="Pereira M."/>
            <person name="Stoco P.H."/>
            <person name="de Mendonca-Neto R.P."/>
            <person name="Teixeira S.M."/>
            <person name="Maciel T.E."/>
            <person name="de Oliveira Mendes T.A."/>
            <person name="Urmenyi T.P."/>
            <person name="de Souza W."/>
            <person name="Schenkman S."/>
            <person name="de Vasconcelos A.T."/>
        </authorList>
    </citation>
    <scope>NUCLEOTIDE SEQUENCE [LARGE SCALE GENOMIC DNA]</scope>
</reference>
<dbReference type="Pfam" id="PF04130">
    <property type="entry name" value="GCP_C_terminal"/>
    <property type="match status" value="1"/>
</dbReference>
<accession>S9UC01</accession>
<evidence type="ECO:0000313" key="9">
    <source>
        <dbReference type="EMBL" id="EPY26269.1"/>
    </source>
</evidence>
<dbReference type="GO" id="GO:0005874">
    <property type="term" value="C:microtubule"/>
    <property type="evidence" value="ECO:0007669"/>
    <property type="project" value="UniProtKB-KW"/>
</dbReference>
<evidence type="ECO:0000313" key="10">
    <source>
        <dbReference type="Proteomes" id="UP000015354"/>
    </source>
</evidence>
<comment type="subcellular location">
    <subcellularLocation>
        <location evidence="5">Cytoplasm</location>
        <location evidence="5">Cytoskeleton</location>
        <location evidence="5">Microtubule organizing center</location>
    </subcellularLocation>
</comment>
<dbReference type="GO" id="GO:0051225">
    <property type="term" value="P:spindle assembly"/>
    <property type="evidence" value="ECO:0007669"/>
    <property type="project" value="TreeGrafter"/>
</dbReference>
<evidence type="ECO:0000256" key="1">
    <source>
        <dbReference type="ARBA" id="ARBA00010337"/>
    </source>
</evidence>
<comment type="similarity">
    <text evidence="1 5">Belongs to the TUBGCP family.</text>
</comment>
<keyword evidence="3 5" id="KW-0493">Microtubule</keyword>
<keyword evidence="10" id="KW-1185">Reference proteome</keyword>
<feature type="domain" description="Gamma tubulin complex component C-terminal" evidence="7">
    <location>
        <begin position="484"/>
        <end position="800"/>
    </location>
</feature>
<dbReference type="GO" id="GO:0051011">
    <property type="term" value="F:microtubule minus-end binding"/>
    <property type="evidence" value="ECO:0007669"/>
    <property type="project" value="TreeGrafter"/>
</dbReference>
<dbReference type="GO" id="GO:0000930">
    <property type="term" value="C:gamma-tubulin complex"/>
    <property type="evidence" value="ECO:0007669"/>
    <property type="project" value="TreeGrafter"/>
</dbReference>
<evidence type="ECO:0000256" key="4">
    <source>
        <dbReference type="ARBA" id="ARBA00023212"/>
    </source>
</evidence>
<dbReference type="GO" id="GO:0031122">
    <property type="term" value="P:cytoplasmic microtubule organization"/>
    <property type="evidence" value="ECO:0007669"/>
    <property type="project" value="TreeGrafter"/>
</dbReference>
<dbReference type="AlphaFoldDB" id="S9UC01"/>
<evidence type="ECO:0000256" key="2">
    <source>
        <dbReference type="ARBA" id="ARBA00022490"/>
    </source>
</evidence>
<dbReference type="Pfam" id="PF17681">
    <property type="entry name" value="GCP_N_terminal"/>
    <property type="match status" value="1"/>
</dbReference>
<dbReference type="Gene3D" id="1.20.120.1900">
    <property type="entry name" value="Gamma-tubulin complex, C-terminal domain"/>
    <property type="match status" value="1"/>
</dbReference>
<keyword evidence="2 5" id="KW-0963">Cytoplasm</keyword>
<dbReference type="InterPro" id="IPR041470">
    <property type="entry name" value="GCP_N"/>
</dbReference>
<organism evidence="9 10">
    <name type="scientific">Strigomonas culicis</name>
    <dbReference type="NCBI Taxonomy" id="28005"/>
    <lineage>
        <taxon>Eukaryota</taxon>
        <taxon>Discoba</taxon>
        <taxon>Euglenozoa</taxon>
        <taxon>Kinetoplastea</taxon>
        <taxon>Metakinetoplastina</taxon>
        <taxon>Trypanosomatida</taxon>
        <taxon>Trypanosomatidae</taxon>
        <taxon>Strigomonadinae</taxon>
        <taxon>Strigomonas</taxon>
    </lineage>
</organism>
<dbReference type="OrthoDB" id="2192946at2759"/>